<accession>A0A8X7VGS4</accession>
<name>A0A8X7VGS4_BRACI</name>
<comment type="caution">
    <text evidence="1">The sequence shown here is derived from an EMBL/GenBank/DDBJ whole genome shotgun (WGS) entry which is preliminary data.</text>
</comment>
<proteinExistence type="predicted"/>
<dbReference type="Proteomes" id="UP000886595">
    <property type="component" value="Unassembled WGS sequence"/>
</dbReference>
<evidence type="ECO:0000313" key="2">
    <source>
        <dbReference type="Proteomes" id="UP000886595"/>
    </source>
</evidence>
<dbReference type="AlphaFoldDB" id="A0A8X7VGS4"/>
<dbReference type="EMBL" id="JAAMPC010000005">
    <property type="protein sequence ID" value="KAG2310695.1"/>
    <property type="molecule type" value="Genomic_DNA"/>
</dbReference>
<reference evidence="1 2" key="1">
    <citation type="submission" date="2020-02" db="EMBL/GenBank/DDBJ databases">
        <authorList>
            <person name="Ma Q."/>
            <person name="Huang Y."/>
            <person name="Song X."/>
            <person name="Pei D."/>
        </authorList>
    </citation>
    <scope>NUCLEOTIDE SEQUENCE [LARGE SCALE GENOMIC DNA]</scope>
    <source>
        <strain evidence="1">Sxm20200214</strain>
        <tissue evidence="1">Leaf</tissue>
    </source>
</reference>
<protein>
    <submittedName>
        <fullName evidence="1">Uncharacterized protein</fullName>
    </submittedName>
</protein>
<evidence type="ECO:0000313" key="1">
    <source>
        <dbReference type="EMBL" id="KAG2310695.1"/>
    </source>
</evidence>
<sequence length="94" mass="10381">MVTTAASASLISVAFDRSISNRLTHFTDNLSSPAIVANMPHLAHPNVLVSITKAIRRHLTYPIVIFSRSLLDSHIEEERKKIQSSSFLVLGLIN</sequence>
<gene>
    <name evidence="1" type="ORF">Bca52824_022252</name>
</gene>
<organism evidence="1 2">
    <name type="scientific">Brassica carinata</name>
    <name type="common">Ethiopian mustard</name>
    <name type="synonym">Abyssinian cabbage</name>
    <dbReference type="NCBI Taxonomy" id="52824"/>
    <lineage>
        <taxon>Eukaryota</taxon>
        <taxon>Viridiplantae</taxon>
        <taxon>Streptophyta</taxon>
        <taxon>Embryophyta</taxon>
        <taxon>Tracheophyta</taxon>
        <taxon>Spermatophyta</taxon>
        <taxon>Magnoliopsida</taxon>
        <taxon>eudicotyledons</taxon>
        <taxon>Gunneridae</taxon>
        <taxon>Pentapetalae</taxon>
        <taxon>rosids</taxon>
        <taxon>malvids</taxon>
        <taxon>Brassicales</taxon>
        <taxon>Brassicaceae</taxon>
        <taxon>Brassiceae</taxon>
        <taxon>Brassica</taxon>
    </lineage>
</organism>
<keyword evidence="2" id="KW-1185">Reference proteome</keyword>